<evidence type="ECO:0000313" key="1">
    <source>
        <dbReference type="EMBL" id="AVH79692.1"/>
    </source>
</evidence>
<dbReference type="EMBL" id="MG373782">
    <property type="protein sequence ID" value="AVH79692.1"/>
    <property type="molecule type" value="Genomic_DNA"/>
</dbReference>
<dbReference type="AlphaFoldDB" id="A0A2P0ZGU9"/>
<name>A0A2P0ZGU9_9CHRO</name>
<accession>A0A2P0ZGU9</accession>
<organism evidence="1">
    <name type="scientific">Microcystis sp. PCC 9811</name>
    <dbReference type="NCBI Taxonomy" id="2099381"/>
    <lineage>
        <taxon>Bacteria</taxon>
        <taxon>Bacillati</taxon>
        <taxon>Cyanobacteriota</taxon>
        <taxon>Cyanophyceae</taxon>
        <taxon>Oscillatoriophycideae</taxon>
        <taxon>Chroococcales</taxon>
        <taxon>Microcystaceae</taxon>
        <taxon>Microcystis</taxon>
    </lineage>
</organism>
<reference evidence="1" key="1">
    <citation type="journal article" date="2018" name="Science">
        <title>Natural noncanonical protein splicing yields products with diverse ?-amino acid residues.</title>
        <authorList>
            <person name="Morinaka B.I."/>
            <person name="Lakis E."/>
            <person name="Verest M."/>
            <person name="Helf M.J."/>
            <person name="Scalvenzi T."/>
            <person name="Vagstad A.L."/>
            <person name="Sims J."/>
            <person name="Sunagawa S."/>
            <person name="Gugger M."/>
            <person name="Piel J."/>
        </authorList>
    </citation>
    <scope>NUCLEOTIDE SEQUENCE</scope>
    <source>
        <strain evidence="1">PCC 9811</strain>
    </source>
</reference>
<proteinExistence type="predicted"/>
<protein>
    <submittedName>
        <fullName evidence="1">Uncharacterized protein</fullName>
    </submittedName>
</protein>
<sequence>MANIKVNDLQPLEVEFMYLTQFEVENVVGGGWFKKLTGISTPKFLKNIDDWVNENVQDGWLGVAIGIGTIASGGQPNWNLCLL</sequence>